<feature type="compositionally biased region" description="Low complexity" evidence="3">
    <location>
        <begin position="864"/>
        <end position="879"/>
    </location>
</feature>
<organism evidence="5 6">
    <name type="scientific">Malassezia psittaci</name>
    <dbReference type="NCBI Taxonomy" id="1821823"/>
    <lineage>
        <taxon>Eukaryota</taxon>
        <taxon>Fungi</taxon>
        <taxon>Dikarya</taxon>
        <taxon>Basidiomycota</taxon>
        <taxon>Ustilaginomycotina</taxon>
        <taxon>Malasseziomycetes</taxon>
        <taxon>Malasseziales</taxon>
        <taxon>Malasseziaceae</taxon>
        <taxon>Malassezia</taxon>
    </lineage>
</organism>
<feature type="compositionally biased region" description="Polar residues" evidence="3">
    <location>
        <begin position="744"/>
        <end position="760"/>
    </location>
</feature>
<feature type="compositionally biased region" description="Basic and acidic residues" evidence="3">
    <location>
        <begin position="31"/>
        <end position="43"/>
    </location>
</feature>
<proteinExistence type="predicted"/>
<evidence type="ECO:0000256" key="2">
    <source>
        <dbReference type="ARBA" id="ARBA00023242"/>
    </source>
</evidence>
<dbReference type="InterPro" id="IPR050613">
    <property type="entry name" value="Sec_Metabolite_Reg"/>
</dbReference>
<name>A0AAF0JE52_9BASI</name>
<evidence type="ECO:0000256" key="1">
    <source>
        <dbReference type="ARBA" id="ARBA00004123"/>
    </source>
</evidence>
<feature type="region of interest" description="Disordered" evidence="3">
    <location>
        <begin position="57"/>
        <end position="81"/>
    </location>
</feature>
<dbReference type="Proteomes" id="UP001214628">
    <property type="component" value="Chromosome 2"/>
</dbReference>
<dbReference type="PANTHER" id="PTHR31001:SF89">
    <property type="entry name" value="ZN(2)-C6 FUNGAL-TYPE DOMAIN-CONTAINING PROTEIN"/>
    <property type="match status" value="1"/>
</dbReference>
<dbReference type="PANTHER" id="PTHR31001">
    <property type="entry name" value="UNCHARACTERIZED TRANSCRIPTIONAL REGULATORY PROTEIN"/>
    <property type="match status" value="1"/>
</dbReference>
<dbReference type="InterPro" id="IPR007219">
    <property type="entry name" value="XnlR_reg_dom"/>
</dbReference>
<accession>A0AAF0JE52</accession>
<feature type="compositionally biased region" description="Basic and acidic residues" evidence="3">
    <location>
        <begin position="1"/>
        <end position="20"/>
    </location>
</feature>
<feature type="region of interest" description="Disordered" evidence="3">
    <location>
        <begin position="905"/>
        <end position="927"/>
    </location>
</feature>
<dbReference type="GO" id="GO:0005634">
    <property type="term" value="C:nucleus"/>
    <property type="evidence" value="ECO:0007669"/>
    <property type="project" value="UniProtKB-SubCell"/>
</dbReference>
<evidence type="ECO:0000259" key="4">
    <source>
        <dbReference type="SMART" id="SM00906"/>
    </source>
</evidence>
<dbReference type="GO" id="GO:0008270">
    <property type="term" value="F:zinc ion binding"/>
    <property type="evidence" value="ECO:0007669"/>
    <property type="project" value="InterPro"/>
</dbReference>
<keyword evidence="2" id="KW-0539">Nucleus</keyword>
<evidence type="ECO:0000313" key="5">
    <source>
        <dbReference type="EMBL" id="WFD43049.1"/>
    </source>
</evidence>
<dbReference type="GO" id="GO:0003677">
    <property type="term" value="F:DNA binding"/>
    <property type="evidence" value="ECO:0007669"/>
    <property type="project" value="InterPro"/>
</dbReference>
<feature type="region of interest" description="Disordered" evidence="3">
    <location>
        <begin position="726"/>
        <end position="767"/>
    </location>
</feature>
<dbReference type="Pfam" id="PF04082">
    <property type="entry name" value="Fungal_trans"/>
    <property type="match status" value="1"/>
</dbReference>
<sequence length="927" mass="103991">MSMNDSDTRDGKPCSYEKRTRNPNSASQPKEVQDPESNRDQVEIRQRLEYLEALVNQSKRSGDSIRSRIPADALGNLPDQPVQVLGRPKEETAQIDPDAEDAALVLEGLTMNGTMSFNQHRGRQAMRRAIEQAQAPLSAEARSELENEGVLDPMVNSVTEEHHAALARCHAMQDHEAKPEHIQPEVPLQSACRNQTILRLKSNTESSLGWGMGWALAAASEMNHIDQIEEMIRNDPVSCRSLTCSSERVAVLHAILCTLPNMRQCELLLDVFERRAQPFVLNIIHVQNLRREMRLFFALEGQKCRAKVAELADSCWLGVFLLVLVLGLFFREADDNQLNEALGQFTDPGFQSAWYSAAKTCLVLSGYVGSQSFAVLTTILLLLFQIPCNGNSSPALLRVAISNAQGMGLHRLGDYSNRIKKDVSVDYHIRQELGKRIWWALVVLDWQNALMSTTPYMIQAHQFNTPLPGNFNGEDLLIMSSEPHPPDVMTEMSFALSTMDLAKVMREEAELVSRIEMAQAVDGKPRHMTCEQASELDMKYHAVLDNAPIYSTKVTGKQSEELVAVQKWAFKQNVFIRILQLHRIALSKKQERACVVDQARQILAMQREIRSRSDLVDKLVQNTLQSFSAATLLCLDLLYTPPTMIQRETIRSEIFVALEGMCRTMKQVGMTPRGIRIIRALLDEEEKQWKELKLRDKNDKTPRSRSHLLHMALRVARLTRECEKSRGECFERSTEHNTEPSPIPRTTSEPLQQETTSETFNAFPPLQPTLTSFDPYQMGSDGIKVNMMQDLPSSSELEFNLQSFLKNLNGVGLDSNTNPTPMEQDVSEMPQGAILSLPDAESSQAYALGMPTTFSDASTQQLDSESPSTRSGSGSTWTSNESPSEQTLPVMDGFWDFVFSQGTQPDWSKLPNSPLDLQSQLGLDALP</sequence>
<keyword evidence="6" id="KW-1185">Reference proteome</keyword>
<dbReference type="GO" id="GO:0006351">
    <property type="term" value="P:DNA-templated transcription"/>
    <property type="evidence" value="ECO:0007669"/>
    <property type="project" value="InterPro"/>
</dbReference>
<feature type="compositionally biased region" description="Basic and acidic residues" evidence="3">
    <location>
        <begin position="726"/>
        <end position="738"/>
    </location>
</feature>
<dbReference type="AlphaFoldDB" id="A0AAF0JE52"/>
<evidence type="ECO:0000256" key="3">
    <source>
        <dbReference type="SAM" id="MobiDB-lite"/>
    </source>
</evidence>
<dbReference type="CDD" id="cd12148">
    <property type="entry name" value="fungal_TF_MHR"/>
    <property type="match status" value="1"/>
</dbReference>
<dbReference type="EMBL" id="CP118376">
    <property type="protein sequence ID" value="WFD43049.1"/>
    <property type="molecule type" value="Genomic_DNA"/>
</dbReference>
<protein>
    <recommendedName>
        <fullName evidence="4">Xylanolytic transcriptional activator regulatory domain-containing protein</fullName>
    </recommendedName>
</protein>
<reference evidence="5" key="1">
    <citation type="submission" date="2023-02" db="EMBL/GenBank/DDBJ databases">
        <title>Mating type loci evolution in Malassezia.</title>
        <authorList>
            <person name="Coelho M.A."/>
        </authorList>
    </citation>
    <scope>NUCLEOTIDE SEQUENCE</scope>
    <source>
        <strain evidence="5">CBS 14136</strain>
    </source>
</reference>
<gene>
    <name evidence="5" type="ORF">MPSI1_001700</name>
</gene>
<feature type="region of interest" description="Disordered" evidence="3">
    <location>
        <begin position="855"/>
        <end position="888"/>
    </location>
</feature>
<dbReference type="SMART" id="SM00906">
    <property type="entry name" value="Fungal_trans"/>
    <property type="match status" value="1"/>
</dbReference>
<feature type="domain" description="Xylanolytic transcriptional activator regulatory" evidence="4">
    <location>
        <begin position="393"/>
        <end position="474"/>
    </location>
</feature>
<comment type="subcellular location">
    <subcellularLocation>
        <location evidence="1">Nucleus</location>
    </subcellularLocation>
</comment>
<feature type="region of interest" description="Disordered" evidence="3">
    <location>
        <begin position="1"/>
        <end position="43"/>
    </location>
</feature>
<evidence type="ECO:0000313" key="6">
    <source>
        <dbReference type="Proteomes" id="UP001214628"/>
    </source>
</evidence>